<dbReference type="Proteomes" id="UP001415857">
    <property type="component" value="Unassembled WGS sequence"/>
</dbReference>
<evidence type="ECO:0000256" key="1">
    <source>
        <dbReference type="ARBA" id="ARBA00022801"/>
    </source>
</evidence>
<proteinExistence type="predicted"/>
<sequence length="216" mass="24634">MPTTASILSAYATITTFTMLIRKVLNEIWTSVEWLIPQQVREKILAKLKCLSRDLSSQMTITIDEYVGDSMNEIYRDSEIYLRMRIPPSVKRLRAFKSPREKKLSLTFHNGEKISDEFEGIQLKWQLGTPDDRNGDEYENQSFLLSFDSKHTEKVTSGYLEFIQKTVQATKKEDKPNSVSGLGIAACNRLVEHFDLYIDLLGGALTVQGRSRSSSV</sequence>
<comment type="caution">
    <text evidence="3">The sequence shown here is derived from an EMBL/GenBank/DDBJ whole genome shotgun (WGS) entry which is preliminary data.</text>
</comment>
<evidence type="ECO:0000259" key="2">
    <source>
        <dbReference type="Pfam" id="PF14363"/>
    </source>
</evidence>
<keyword evidence="4" id="KW-1185">Reference proteome</keyword>
<feature type="domain" description="AAA-type ATPase N-terminal" evidence="2">
    <location>
        <begin position="36"/>
        <end position="127"/>
    </location>
</feature>
<dbReference type="PANTHER" id="PTHR23070">
    <property type="entry name" value="BCS1 AAA-TYPE ATPASE"/>
    <property type="match status" value="1"/>
</dbReference>
<dbReference type="AlphaFoldDB" id="A0AAP0WR83"/>
<organism evidence="3 4">
    <name type="scientific">Liquidambar formosana</name>
    <name type="common">Formosan gum</name>
    <dbReference type="NCBI Taxonomy" id="63359"/>
    <lineage>
        <taxon>Eukaryota</taxon>
        <taxon>Viridiplantae</taxon>
        <taxon>Streptophyta</taxon>
        <taxon>Embryophyta</taxon>
        <taxon>Tracheophyta</taxon>
        <taxon>Spermatophyta</taxon>
        <taxon>Magnoliopsida</taxon>
        <taxon>eudicotyledons</taxon>
        <taxon>Gunneridae</taxon>
        <taxon>Pentapetalae</taxon>
        <taxon>Saxifragales</taxon>
        <taxon>Altingiaceae</taxon>
        <taxon>Liquidambar</taxon>
    </lineage>
</organism>
<dbReference type="EMBL" id="JBBPBK010000010">
    <property type="protein sequence ID" value="KAK9276744.1"/>
    <property type="molecule type" value="Genomic_DNA"/>
</dbReference>
<dbReference type="Pfam" id="PF14363">
    <property type="entry name" value="AAA_assoc"/>
    <property type="match status" value="1"/>
</dbReference>
<name>A0AAP0WR83_LIQFO</name>
<gene>
    <name evidence="3" type="ORF">L1049_006280</name>
</gene>
<dbReference type="InterPro" id="IPR050747">
    <property type="entry name" value="Mitochondrial_chaperone_BCS1"/>
</dbReference>
<dbReference type="GO" id="GO:0016787">
    <property type="term" value="F:hydrolase activity"/>
    <property type="evidence" value="ECO:0007669"/>
    <property type="project" value="UniProtKB-KW"/>
</dbReference>
<dbReference type="InterPro" id="IPR025753">
    <property type="entry name" value="AAA_N_dom"/>
</dbReference>
<accession>A0AAP0WR83</accession>
<reference evidence="3 4" key="1">
    <citation type="journal article" date="2024" name="Plant J.">
        <title>Genome sequences and population genomics reveal climatic adaptation and genomic divergence between two closely related sweetgum species.</title>
        <authorList>
            <person name="Xu W.Q."/>
            <person name="Ren C.Q."/>
            <person name="Zhang X.Y."/>
            <person name="Comes H.P."/>
            <person name="Liu X.H."/>
            <person name="Li Y.G."/>
            <person name="Kettle C.J."/>
            <person name="Jalonen R."/>
            <person name="Gaisberger H."/>
            <person name="Ma Y.Z."/>
            <person name="Qiu Y.X."/>
        </authorList>
    </citation>
    <scope>NUCLEOTIDE SEQUENCE [LARGE SCALE GENOMIC DNA]</scope>
    <source>
        <strain evidence="3">Hangzhou</strain>
    </source>
</reference>
<evidence type="ECO:0000313" key="3">
    <source>
        <dbReference type="EMBL" id="KAK9276744.1"/>
    </source>
</evidence>
<keyword evidence="1" id="KW-0378">Hydrolase</keyword>
<evidence type="ECO:0000313" key="4">
    <source>
        <dbReference type="Proteomes" id="UP001415857"/>
    </source>
</evidence>
<protein>
    <recommendedName>
        <fullName evidence="2">AAA-type ATPase N-terminal domain-containing protein</fullName>
    </recommendedName>
</protein>